<keyword evidence="3" id="KW-0121">Carboxypeptidase</keyword>
<dbReference type="Pfam" id="PF00246">
    <property type="entry name" value="Peptidase_M14"/>
    <property type="match status" value="1"/>
</dbReference>
<dbReference type="Gene3D" id="3.40.630.10">
    <property type="entry name" value="Zn peptidases"/>
    <property type="match status" value="1"/>
</dbReference>
<accession>A0ABW3GRI5</accession>
<gene>
    <name evidence="3" type="ORF">ACFQ0R_11105</name>
</gene>
<dbReference type="GO" id="GO:0004180">
    <property type="term" value="F:carboxypeptidase activity"/>
    <property type="evidence" value="ECO:0007669"/>
    <property type="project" value="UniProtKB-KW"/>
</dbReference>
<protein>
    <submittedName>
        <fullName evidence="3">M14 metallopeptidase family protein</fullName>
        <ecNumber evidence="3">3.4.17.-</ecNumber>
    </submittedName>
</protein>
<name>A0ABW3GRI5_9FLAO</name>
<dbReference type="InterPro" id="IPR000834">
    <property type="entry name" value="Peptidase_M14"/>
</dbReference>
<keyword evidence="3" id="KW-0645">Protease</keyword>
<feature type="signal peptide" evidence="1">
    <location>
        <begin position="1"/>
        <end position="19"/>
    </location>
</feature>
<dbReference type="CDD" id="cd06238">
    <property type="entry name" value="M14-like"/>
    <property type="match status" value="1"/>
</dbReference>
<dbReference type="SUPFAM" id="SSF53187">
    <property type="entry name" value="Zn-dependent exopeptidases"/>
    <property type="match status" value="1"/>
</dbReference>
<proteinExistence type="predicted"/>
<dbReference type="InterPro" id="IPR029062">
    <property type="entry name" value="Class_I_gatase-like"/>
</dbReference>
<reference evidence="4" key="1">
    <citation type="journal article" date="2019" name="Int. J. Syst. Evol. Microbiol.">
        <title>The Global Catalogue of Microorganisms (GCM) 10K type strain sequencing project: providing services to taxonomists for standard genome sequencing and annotation.</title>
        <authorList>
            <consortium name="The Broad Institute Genomics Platform"/>
            <consortium name="The Broad Institute Genome Sequencing Center for Infectious Disease"/>
            <person name="Wu L."/>
            <person name="Ma J."/>
        </authorList>
    </citation>
    <scope>NUCLEOTIDE SEQUENCE [LARGE SCALE GENOMIC DNA]</scope>
    <source>
        <strain evidence="4">CCUG 56752</strain>
    </source>
</reference>
<evidence type="ECO:0000313" key="4">
    <source>
        <dbReference type="Proteomes" id="UP001597049"/>
    </source>
</evidence>
<evidence type="ECO:0000313" key="3">
    <source>
        <dbReference type="EMBL" id="MFD0933145.1"/>
    </source>
</evidence>
<comment type="caution">
    <text evidence="3">The sequence shown here is derived from an EMBL/GenBank/DDBJ whole genome shotgun (WGS) entry which is preliminary data.</text>
</comment>
<dbReference type="SMART" id="SM00631">
    <property type="entry name" value="Zn_pept"/>
    <property type="match status" value="1"/>
</dbReference>
<evidence type="ECO:0000256" key="1">
    <source>
        <dbReference type="SAM" id="SignalP"/>
    </source>
</evidence>
<feature type="chain" id="PRO_5046675649" evidence="1">
    <location>
        <begin position="20"/>
        <end position="824"/>
    </location>
</feature>
<sequence>MKFNFTLLFIFCLSGVYHAQDSVQSPEAFQGYTIGTEFTRHHQVVNYFTHLAKKSPNLKFSSYGKTNERRTLSYAVVSSEENLNKLEEIRTNHLKQTGIVNGDSTSDIAIVWLSYNVHGNEASSTEAAMVTAHELVTKRGDILKNTVIIIDPSVNPDGRDRYVNWYNQVKATPYSPYQDAVEHNEPWPGGRPNHYLFDLNRDWMWATQVETQQRLKLYNQWMPHVHVDFHEQSINSPYYFAPAAEPFHNVITDFQKEFQTKIGKHNAQAFDEKSWSYFTRERFDLFYPSYGDTYPTYNGAIGMTYEQAGNGRAGLGINTDEGYKLTLKDRVQHHVMSGLSTIEIASDNANELNSEFKKYFKHSPNFDYYVLAGDEQKLKVLSQLFDKHDYEYTVSTENSLKGKHIYSNSKTKFESKNALVLPANQPKAKMLRVLFEADPELSTPLTYDITSWNLALAHGVDVYTVSENIITKASTNEFSNQNIKEKTVGYISEWNSLAHAKFLAKLLKHNISVRATTKPFRIENSSYERGSLIITKTNNQQADFDSLVVATANEFEVELSTSKTGFSNSGTDFGSPDIKKIHPQRITVLRGKGTSSLSYGSLWYFFEQELNYPIISISTDDFSSLDLEDYDILVLPNGSYSSLFKDEQLKSLSTWIKSGGKMIAMGNALSTFEGKKGFGLDKVETEKDSTKVNLIPYAEREKERTKENITGAIFNVKIDNTHPLAFGYEDTYASLKTSSEAYQHLKKGYNVAYLEGYSKPLSGFAGEEAMKKISNSLVFGEQRLGRGSIIYMVDDVMFRSFWENGKLFFVNALFMVNNRSQTFR</sequence>
<dbReference type="SUPFAM" id="SSF52317">
    <property type="entry name" value="Class I glutamine amidotransferase-like"/>
    <property type="match status" value="1"/>
</dbReference>
<evidence type="ECO:0000259" key="2">
    <source>
        <dbReference type="SMART" id="SM00631"/>
    </source>
</evidence>
<organism evidence="3 4">
    <name type="scientific">Psychroflexus salinarum</name>
    <dbReference type="NCBI Taxonomy" id="546024"/>
    <lineage>
        <taxon>Bacteria</taxon>
        <taxon>Pseudomonadati</taxon>
        <taxon>Bacteroidota</taxon>
        <taxon>Flavobacteriia</taxon>
        <taxon>Flavobacteriales</taxon>
        <taxon>Flavobacteriaceae</taxon>
        <taxon>Psychroflexus</taxon>
    </lineage>
</organism>
<keyword evidence="1" id="KW-0732">Signal</keyword>
<keyword evidence="4" id="KW-1185">Reference proteome</keyword>
<dbReference type="EC" id="3.4.17.-" evidence="3"/>
<dbReference type="EMBL" id="JBHTIV010000013">
    <property type="protein sequence ID" value="MFD0933145.1"/>
    <property type="molecule type" value="Genomic_DNA"/>
</dbReference>
<dbReference type="RefSeq" id="WP_379658449.1">
    <property type="nucleotide sequence ID" value="NZ_JBHTIV010000013.1"/>
</dbReference>
<feature type="domain" description="Peptidase M14" evidence="2">
    <location>
        <begin position="38"/>
        <end position="337"/>
    </location>
</feature>
<dbReference type="CDD" id="cd01653">
    <property type="entry name" value="GATase1"/>
    <property type="match status" value="1"/>
</dbReference>
<keyword evidence="3" id="KW-0378">Hydrolase</keyword>
<dbReference type="Proteomes" id="UP001597049">
    <property type="component" value="Unassembled WGS sequence"/>
</dbReference>